<name>A0ABT9XIS6_9BACL</name>
<proteinExistence type="predicted"/>
<dbReference type="EMBL" id="JAUSTP010000015">
    <property type="protein sequence ID" value="MDQ0190183.1"/>
    <property type="molecule type" value="Genomic_DNA"/>
</dbReference>
<dbReference type="Pfam" id="PF13177">
    <property type="entry name" value="DNA_pol3_delta2"/>
    <property type="match status" value="1"/>
</dbReference>
<sequence>MKKLASYQNWPVHSVGLEDLYQRLNQGTVPHAMLLLGHPGAAREISKYLAKLLLCTADEVPCGRCAACLAVEQGNHPDVHVVDGLQSGSVKTAEIESLQGQLSLRAHGGGRLVYVIYGIDTATPAAANRLLKTLEEPNSPVVALLTAVHARRVLPTILSRCSQYALQSEKLWEDPDSPGLEGLGQADGEETFAAQVTPMIQWTETCLSRKVPAVRLADQFMKAAGSIPLGDALHFLSLWLRDIIYVQTGQLEHIRFEAFQRELHKHAQLASTAQLAAMIERVLDAKLRVQSHAAPLLNLEQMCIRVQRGLANV</sequence>
<dbReference type="GO" id="GO:0003887">
    <property type="term" value="F:DNA-directed DNA polymerase activity"/>
    <property type="evidence" value="ECO:0007669"/>
    <property type="project" value="UniProtKB-EC"/>
</dbReference>
<accession>A0ABT9XIS6</accession>
<keyword evidence="2" id="KW-1185">Reference proteome</keyword>
<comment type="caution">
    <text evidence="1">The sequence shown here is derived from an EMBL/GenBank/DDBJ whole genome shotgun (WGS) entry which is preliminary data.</text>
</comment>
<reference evidence="1 2" key="1">
    <citation type="submission" date="2023-07" db="EMBL/GenBank/DDBJ databases">
        <title>Genomic Encyclopedia of Type Strains, Phase IV (KMG-IV): sequencing the most valuable type-strain genomes for metagenomic binning, comparative biology and taxonomic classification.</title>
        <authorList>
            <person name="Goeker M."/>
        </authorList>
    </citation>
    <scope>NUCLEOTIDE SEQUENCE [LARGE SCALE GENOMIC DNA]</scope>
    <source>
        <strain evidence="1 2">DSM 4006</strain>
    </source>
</reference>
<evidence type="ECO:0000313" key="2">
    <source>
        <dbReference type="Proteomes" id="UP001232973"/>
    </source>
</evidence>
<dbReference type="Gene3D" id="3.40.50.300">
    <property type="entry name" value="P-loop containing nucleotide triphosphate hydrolases"/>
    <property type="match status" value="1"/>
</dbReference>
<dbReference type="InterPro" id="IPR027417">
    <property type="entry name" value="P-loop_NTPase"/>
</dbReference>
<dbReference type="EC" id="2.7.7.7" evidence="1"/>
<dbReference type="SUPFAM" id="SSF52540">
    <property type="entry name" value="P-loop containing nucleoside triphosphate hydrolases"/>
    <property type="match status" value="1"/>
</dbReference>
<dbReference type="PANTHER" id="PTHR11669">
    <property type="entry name" value="REPLICATION FACTOR C / DNA POLYMERASE III GAMMA-TAU SUBUNIT"/>
    <property type="match status" value="1"/>
</dbReference>
<dbReference type="RefSeq" id="WP_274457362.1">
    <property type="nucleotide sequence ID" value="NZ_CP067097.1"/>
</dbReference>
<dbReference type="InterPro" id="IPR050238">
    <property type="entry name" value="DNA_Rep/Repair_Clamp_Loader"/>
</dbReference>
<dbReference type="Proteomes" id="UP001232973">
    <property type="component" value="Unassembled WGS sequence"/>
</dbReference>
<gene>
    <name evidence="1" type="ORF">J2S03_002046</name>
</gene>
<protein>
    <submittedName>
        <fullName evidence="1">DNA polymerase-3 subunit delta</fullName>
        <ecNumber evidence="1">2.7.7.7</ecNumber>
    </submittedName>
</protein>
<dbReference type="PANTHER" id="PTHR11669:SF8">
    <property type="entry name" value="DNA POLYMERASE III SUBUNIT DELTA"/>
    <property type="match status" value="1"/>
</dbReference>
<keyword evidence="1" id="KW-0548">Nucleotidyltransferase</keyword>
<evidence type="ECO:0000313" key="1">
    <source>
        <dbReference type="EMBL" id="MDQ0190183.1"/>
    </source>
</evidence>
<organism evidence="1 2">
    <name type="scientific">Alicyclobacillus cycloheptanicus</name>
    <dbReference type="NCBI Taxonomy" id="1457"/>
    <lineage>
        <taxon>Bacteria</taxon>
        <taxon>Bacillati</taxon>
        <taxon>Bacillota</taxon>
        <taxon>Bacilli</taxon>
        <taxon>Bacillales</taxon>
        <taxon>Alicyclobacillaceae</taxon>
        <taxon>Alicyclobacillus</taxon>
    </lineage>
</organism>
<keyword evidence="1" id="KW-0808">Transferase</keyword>